<dbReference type="EMBL" id="JASSZA010000006">
    <property type="protein sequence ID" value="KAK2108250.1"/>
    <property type="molecule type" value="Genomic_DNA"/>
</dbReference>
<reference evidence="2 3" key="1">
    <citation type="submission" date="2023-05" db="EMBL/GenBank/DDBJ databases">
        <title>B98-5 Cell Line De Novo Hybrid Assembly: An Optical Mapping Approach.</title>
        <authorList>
            <person name="Kananen K."/>
            <person name="Auerbach J.A."/>
            <person name="Kautto E."/>
            <person name="Blachly J.S."/>
        </authorList>
    </citation>
    <scope>NUCLEOTIDE SEQUENCE [LARGE SCALE GENOMIC DNA]</scope>
    <source>
        <strain evidence="2">B95-8</strain>
        <tissue evidence="2">Cell line</tissue>
    </source>
</reference>
<evidence type="ECO:0000313" key="3">
    <source>
        <dbReference type="Proteomes" id="UP001266305"/>
    </source>
</evidence>
<comment type="caution">
    <text evidence="2">The sequence shown here is derived from an EMBL/GenBank/DDBJ whole genome shotgun (WGS) entry which is preliminary data.</text>
</comment>
<dbReference type="PANTHER" id="PTHR13800:SF9">
    <property type="entry name" value="TRANSIENT RECEPTOR POTENTIAL CATION CHANNEL SUBFAMILY M MEMBER 8"/>
    <property type="match status" value="1"/>
</dbReference>
<gene>
    <name evidence="2" type="ORF">P7K49_013415</name>
</gene>
<dbReference type="InterPro" id="IPR050927">
    <property type="entry name" value="TRPM"/>
</dbReference>
<sequence length="244" mass="27948">MSDFTSEEPDWMGKLAGLVLRPQGLPRAPVCYELCEKLNKVFRFLKLSLITAPWTEARFHEGRAHFCSISKELACWETVCKCGYPQSQHMEGTQINQNEKWNYKKHTKEFPTDAFGDIQFETLGKKGKYIRLSCDTDAEILYELLTQHWHLKTPNLVISVTGGAKNFALKPRMRKIFSRLIYIAQSKGAGGRLPLGQGQQRPGFSIPGHQVWGAEKGSSPVQFRRIRMLLELINHYFTESNILE</sequence>
<proteinExistence type="predicted"/>
<feature type="domain" description="TRPM SLOG" evidence="1">
    <location>
        <begin position="128"/>
        <end position="189"/>
    </location>
</feature>
<dbReference type="PANTHER" id="PTHR13800">
    <property type="entry name" value="TRANSIENT RECEPTOR POTENTIAL CATION CHANNEL, SUBFAMILY M, MEMBER 6"/>
    <property type="match status" value="1"/>
</dbReference>
<dbReference type="InterPro" id="IPR041491">
    <property type="entry name" value="TRPM_SLOG"/>
</dbReference>
<name>A0ABQ9VGD7_SAGOE</name>
<dbReference type="Pfam" id="PF18139">
    <property type="entry name" value="LSDAT_euk"/>
    <property type="match status" value="1"/>
</dbReference>
<organism evidence="2 3">
    <name type="scientific">Saguinus oedipus</name>
    <name type="common">Cotton-top tamarin</name>
    <name type="synonym">Oedipomidas oedipus</name>
    <dbReference type="NCBI Taxonomy" id="9490"/>
    <lineage>
        <taxon>Eukaryota</taxon>
        <taxon>Metazoa</taxon>
        <taxon>Chordata</taxon>
        <taxon>Craniata</taxon>
        <taxon>Vertebrata</taxon>
        <taxon>Euteleostomi</taxon>
        <taxon>Mammalia</taxon>
        <taxon>Eutheria</taxon>
        <taxon>Euarchontoglires</taxon>
        <taxon>Primates</taxon>
        <taxon>Haplorrhini</taxon>
        <taxon>Platyrrhini</taxon>
        <taxon>Cebidae</taxon>
        <taxon>Callitrichinae</taxon>
        <taxon>Saguinus</taxon>
    </lineage>
</organism>
<evidence type="ECO:0000259" key="1">
    <source>
        <dbReference type="Pfam" id="PF18139"/>
    </source>
</evidence>
<keyword evidence="3" id="KW-1185">Reference proteome</keyword>
<protein>
    <recommendedName>
        <fullName evidence="1">TRPM SLOG domain-containing protein</fullName>
    </recommendedName>
</protein>
<accession>A0ABQ9VGD7</accession>
<evidence type="ECO:0000313" key="2">
    <source>
        <dbReference type="EMBL" id="KAK2108250.1"/>
    </source>
</evidence>
<dbReference type="Proteomes" id="UP001266305">
    <property type="component" value="Unassembled WGS sequence"/>
</dbReference>